<dbReference type="OrthoDB" id="1523880at2"/>
<dbReference type="EMBL" id="PYGK01000003">
    <property type="protein sequence ID" value="PSL33499.1"/>
    <property type="molecule type" value="Genomic_DNA"/>
</dbReference>
<keyword evidence="1" id="KW-0812">Transmembrane</keyword>
<dbReference type="AlphaFoldDB" id="A0A2P8GHP8"/>
<proteinExistence type="predicted"/>
<keyword evidence="3" id="KW-1185">Reference proteome</keyword>
<organism evidence="2 3">
    <name type="scientific">Chitinophaga ginsengisoli</name>
    <dbReference type="NCBI Taxonomy" id="363837"/>
    <lineage>
        <taxon>Bacteria</taxon>
        <taxon>Pseudomonadati</taxon>
        <taxon>Bacteroidota</taxon>
        <taxon>Chitinophagia</taxon>
        <taxon>Chitinophagales</taxon>
        <taxon>Chitinophagaceae</taxon>
        <taxon>Chitinophaga</taxon>
    </lineage>
</organism>
<gene>
    <name evidence="2" type="ORF">CLV42_103482</name>
</gene>
<evidence type="ECO:0000313" key="2">
    <source>
        <dbReference type="EMBL" id="PSL33499.1"/>
    </source>
</evidence>
<accession>A0A2P8GHP8</accession>
<keyword evidence="1" id="KW-1133">Transmembrane helix</keyword>
<evidence type="ECO:0000313" key="3">
    <source>
        <dbReference type="Proteomes" id="UP000240978"/>
    </source>
</evidence>
<feature type="transmembrane region" description="Helical" evidence="1">
    <location>
        <begin position="59"/>
        <end position="79"/>
    </location>
</feature>
<evidence type="ECO:0000256" key="1">
    <source>
        <dbReference type="SAM" id="Phobius"/>
    </source>
</evidence>
<dbReference type="Proteomes" id="UP000240978">
    <property type="component" value="Unassembled WGS sequence"/>
</dbReference>
<feature type="transmembrane region" description="Helical" evidence="1">
    <location>
        <begin position="115"/>
        <end position="135"/>
    </location>
</feature>
<feature type="transmembrane region" description="Helical" evidence="1">
    <location>
        <begin position="26"/>
        <end position="47"/>
    </location>
</feature>
<name>A0A2P8GHP8_9BACT</name>
<dbReference type="RefSeq" id="WP_106601799.1">
    <property type="nucleotide sequence ID" value="NZ_PYGK01000003.1"/>
</dbReference>
<reference evidence="2 3" key="1">
    <citation type="submission" date="2018-03" db="EMBL/GenBank/DDBJ databases">
        <title>Genomic Encyclopedia of Archaeal and Bacterial Type Strains, Phase II (KMG-II): from individual species to whole genera.</title>
        <authorList>
            <person name="Goeker M."/>
        </authorList>
    </citation>
    <scope>NUCLEOTIDE SEQUENCE [LARGE SCALE GENOMIC DNA]</scope>
    <source>
        <strain evidence="2 3">DSM 18107</strain>
    </source>
</reference>
<comment type="caution">
    <text evidence="2">The sequence shown here is derived from an EMBL/GenBank/DDBJ whole genome shotgun (WGS) entry which is preliminary data.</text>
</comment>
<feature type="transmembrane region" description="Helical" evidence="1">
    <location>
        <begin position="155"/>
        <end position="174"/>
    </location>
</feature>
<feature type="transmembrane region" description="Helical" evidence="1">
    <location>
        <begin position="183"/>
        <end position="205"/>
    </location>
</feature>
<protein>
    <submittedName>
        <fullName evidence="2">Uncharacterized protein</fullName>
    </submittedName>
</protein>
<sequence length="275" mass="31909">MQTNNVFSAGRFGLYIRKHLVDNYRIYGMSVIVLAVLLLIMLLLNLSDNFRIDSDMSRLVPLYFIGMFMTGLIFTSLSFSELGNKPHGIDYLLLPASQLEKYLSTLLVTTIGFQLIYHFAFYLAYLGIDAILIWHNGQHLKNDLHLAFDETPMVYFYHIWFFAQAVMLLGAIYFQKYSLIKTVFLFAVFILSLYFLNTLFSYAFFGSRISRWDAHFPFVGINVILGENPSEHVPRTDKFLMLPANVRDGLLFSAKYLVAPMLWTLGYMRLRDKEM</sequence>
<keyword evidence="1" id="KW-0472">Membrane</keyword>